<name>A0A0C3E6R1_9AGAM</name>
<proteinExistence type="predicted"/>
<keyword evidence="2" id="KW-1185">Reference proteome</keyword>
<dbReference type="Proteomes" id="UP000053989">
    <property type="component" value="Unassembled WGS sequence"/>
</dbReference>
<organism evidence="1 2">
    <name type="scientific">Scleroderma citrinum Foug A</name>
    <dbReference type="NCBI Taxonomy" id="1036808"/>
    <lineage>
        <taxon>Eukaryota</taxon>
        <taxon>Fungi</taxon>
        <taxon>Dikarya</taxon>
        <taxon>Basidiomycota</taxon>
        <taxon>Agaricomycotina</taxon>
        <taxon>Agaricomycetes</taxon>
        <taxon>Agaricomycetidae</taxon>
        <taxon>Boletales</taxon>
        <taxon>Sclerodermatineae</taxon>
        <taxon>Sclerodermataceae</taxon>
        <taxon>Scleroderma</taxon>
    </lineage>
</organism>
<dbReference type="EMBL" id="KN822030">
    <property type="protein sequence ID" value="KIM64099.1"/>
    <property type="molecule type" value="Genomic_DNA"/>
</dbReference>
<evidence type="ECO:0000313" key="2">
    <source>
        <dbReference type="Proteomes" id="UP000053989"/>
    </source>
</evidence>
<evidence type="ECO:0000313" key="1">
    <source>
        <dbReference type="EMBL" id="KIM64099.1"/>
    </source>
</evidence>
<gene>
    <name evidence="1" type="ORF">SCLCIDRAFT_657512</name>
</gene>
<sequence length="152" mass="17123">MYICMYVAWNSQIWGRRCARSSISGLGHNLSLSGGGSALAVTYVLKPYLVLDGFLTVAGPDRVERALEKPDLRRSMEQTCISDLNALRPHSREDSASECYRIHAYACRRNLVVSQLRYCGASYHKYRASPVRYLGSLTDSFFLPSPCAHRIR</sequence>
<accession>A0A0C3E6R1</accession>
<dbReference type="InParanoid" id="A0A0C3E6R1"/>
<dbReference type="AlphaFoldDB" id="A0A0C3E6R1"/>
<reference evidence="2" key="2">
    <citation type="submission" date="2015-01" db="EMBL/GenBank/DDBJ databases">
        <title>Evolutionary Origins and Diversification of the Mycorrhizal Mutualists.</title>
        <authorList>
            <consortium name="DOE Joint Genome Institute"/>
            <consortium name="Mycorrhizal Genomics Consortium"/>
            <person name="Kohler A."/>
            <person name="Kuo A."/>
            <person name="Nagy L.G."/>
            <person name="Floudas D."/>
            <person name="Copeland A."/>
            <person name="Barry K.W."/>
            <person name="Cichocki N."/>
            <person name="Veneault-Fourrey C."/>
            <person name="LaButti K."/>
            <person name="Lindquist E.A."/>
            <person name="Lipzen A."/>
            <person name="Lundell T."/>
            <person name="Morin E."/>
            <person name="Murat C."/>
            <person name="Riley R."/>
            <person name="Ohm R."/>
            <person name="Sun H."/>
            <person name="Tunlid A."/>
            <person name="Henrissat B."/>
            <person name="Grigoriev I.V."/>
            <person name="Hibbett D.S."/>
            <person name="Martin F."/>
        </authorList>
    </citation>
    <scope>NUCLEOTIDE SEQUENCE [LARGE SCALE GENOMIC DNA]</scope>
    <source>
        <strain evidence="2">Foug A</strain>
    </source>
</reference>
<dbReference type="HOGENOM" id="CLU_1723424_0_0_1"/>
<reference evidence="1 2" key="1">
    <citation type="submission" date="2014-04" db="EMBL/GenBank/DDBJ databases">
        <authorList>
            <consortium name="DOE Joint Genome Institute"/>
            <person name="Kuo A."/>
            <person name="Kohler A."/>
            <person name="Nagy L.G."/>
            <person name="Floudas D."/>
            <person name="Copeland A."/>
            <person name="Barry K.W."/>
            <person name="Cichocki N."/>
            <person name="Veneault-Fourrey C."/>
            <person name="LaButti K."/>
            <person name="Lindquist E.A."/>
            <person name="Lipzen A."/>
            <person name="Lundell T."/>
            <person name="Morin E."/>
            <person name="Murat C."/>
            <person name="Sun H."/>
            <person name="Tunlid A."/>
            <person name="Henrissat B."/>
            <person name="Grigoriev I.V."/>
            <person name="Hibbett D.S."/>
            <person name="Martin F."/>
            <person name="Nordberg H.P."/>
            <person name="Cantor M.N."/>
            <person name="Hua S.X."/>
        </authorList>
    </citation>
    <scope>NUCLEOTIDE SEQUENCE [LARGE SCALE GENOMIC DNA]</scope>
    <source>
        <strain evidence="1 2">Foug A</strain>
    </source>
</reference>
<protein>
    <submittedName>
        <fullName evidence="1">Uncharacterized protein</fullName>
    </submittedName>
</protein>